<evidence type="ECO:0000313" key="4">
    <source>
        <dbReference type="EMBL" id="MCC9273242.1"/>
    </source>
</evidence>
<gene>
    <name evidence="4" type="ORF">K8V42_03005</name>
</gene>
<dbReference type="Proteomes" id="UP000813384">
    <property type="component" value="Unassembled WGS sequence"/>
</dbReference>
<name>A0A9E4DRI2_9ENTE</name>
<dbReference type="GO" id="GO:0008270">
    <property type="term" value="F:zinc ion binding"/>
    <property type="evidence" value="ECO:0007669"/>
    <property type="project" value="InterPro"/>
</dbReference>
<dbReference type="InterPro" id="IPR014710">
    <property type="entry name" value="RmlC-like_jellyroll"/>
</dbReference>
<dbReference type="Pfam" id="PF20511">
    <property type="entry name" value="PMI_typeI_cat"/>
    <property type="match status" value="1"/>
</dbReference>
<keyword evidence="4" id="KW-0413">Isomerase</keyword>
<keyword evidence="1" id="KW-0479">Metal-binding</keyword>
<organism evidence="4 5">
    <name type="scientific">Enterococcus aquimarinus</name>
    <dbReference type="NCBI Taxonomy" id="328396"/>
    <lineage>
        <taxon>Bacteria</taxon>
        <taxon>Bacillati</taxon>
        <taxon>Bacillota</taxon>
        <taxon>Bacilli</taxon>
        <taxon>Lactobacillales</taxon>
        <taxon>Enterococcaceae</taxon>
        <taxon>Enterococcus</taxon>
    </lineage>
</organism>
<reference evidence="4" key="1">
    <citation type="journal article" date="2021" name="PeerJ">
        <title>Extensive microbial diversity within the chicken gut microbiome revealed by metagenomics and culture.</title>
        <authorList>
            <person name="Gilroy R."/>
            <person name="Ravi A."/>
            <person name="Getino M."/>
            <person name="Pursley I."/>
            <person name="Horton D.L."/>
            <person name="Alikhan N.F."/>
            <person name="Baker D."/>
            <person name="Gharbi K."/>
            <person name="Hall N."/>
            <person name="Watson M."/>
            <person name="Adriaenssens E.M."/>
            <person name="Foster-Nyarko E."/>
            <person name="Jarju S."/>
            <person name="Secka A."/>
            <person name="Antonio M."/>
            <person name="Oren A."/>
            <person name="Chaudhuri R.R."/>
            <person name="La Ragione R."/>
            <person name="Hildebrand F."/>
            <person name="Pallen M.J."/>
        </authorList>
    </citation>
    <scope>NUCLEOTIDE SEQUENCE</scope>
    <source>
        <strain evidence="4">150</strain>
    </source>
</reference>
<comment type="caution">
    <text evidence="4">The sequence shown here is derived from an EMBL/GenBank/DDBJ whole genome shotgun (WGS) entry which is preliminary data.</text>
</comment>
<evidence type="ECO:0000313" key="5">
    <source>
        <dbReference type="Proteomes" id="UP000813384"/>
    </source>
</evidence>
<evidence type="ECO:0000256" key="2">
    <source>
        <dbReference type="ARBA" id="ARBA00022833"/>
    </source>
</evidence>
<evidence type="ECO:0000256" key="1">
    <source>
        <dbReference type="ARBA" id="ARBA00022723"/>
    </source>
</evidence>
<evidence type="ECO:0000259" key="3">
    <source>
        <dbReference type="Pfam" id="PF20511"/>
    </source>
</evidence>
<feature type="non-terminal residue" evidence="4">
    <location>
        <position position="126"/>
    </location>
</feature>
<keyword evidence="2" id="KW-0862">Zinc</keyword>
<dbReference type="InterPro" id="IPR046457">
    <property type="entry name" value="PMI_typeI_cat"/>
</dbReference>
<accession>A0A9E4DRI2</accession>
<protein>
    <submittedName>
        <fullName evidence="4">Mannose-6-phosphate isomerase</fullName>
    </submittedName>
</protein>
<dbReference type="InterPro" id="IPR011051">
    <property type="entry name" value="RmlC_Cupin_sf"/>
</dbReference>
<dbReference type="Gene3D" id="2.60.120.10">
    <property type="entry name" value="Jelly Rolls"/>
    <property type="match status" value="1"/>
</dbReference>
<dbReference type="AlphaFoldDB" id="A0A9E4DRI2"/>
<feature type="domain" description="Phosphomannose isomerase type I catalytic" evidence="3">
    <location>
        <begin position="5"/>
        <end position="105"/>
    </location>
</feature>
<dbReference type="PANTHER" id="PTHR42742:SF3">
    <property type="entry name" value="FRUCTOKINASE"/>
    <property type="match status" value="1"/>
</dbReference>
<dbReference type="InterPro" id="IPR051804">
    <property type="entry name" value="Carb_Metab_Reg_Kinase/Isom"/>
</dbReference>
<reference evidence="4" key="2">
    <citation type="submission" date="2021-11" db="EMBL/GenBank/DDBJ databases">
        <authorList>
            <person name="Gilroy R."/>
        </authorList>
    </citation>
    <scope>NUCLEOTIDE SEQUENCE</scope>
    <source>
        <strain evidence="4">150</strain>
    </source>
</reference>
<dbReference type="SUPFAM" id="SSF51182">
    <property type="entry name" value="RmlC-like cupins"/>
    <property type="match status" value="1"/>
</dbReference>
<sequence length="126" mass="14164">MQPLFMKPVFQEKIWGGSRLKTVFGYDIPSDKIGEDWAISAHPNGESMIENGPYKGQTLDQLWANEKALFGQPTEDVFPLLIKILDAEDDLSVQVHPDDTYGLKHEGELGKTECWYIIDAQPGAEI</sequence>
<dbReference type="EMBL" id="JAJJVO010000050">
    <property type="protein sequence ID" value="MCC9273242.1"/>
    <property type="molecule type" value="Genomic_DNA"/>
</dbReference>
<dbReference type="GO" id="GO:0004476">
    <property type="term" value="F:mannose-6-phosphate isomerase activity"/>
    <property type="evidence" value="ECO:0007669"/>
    <property type="project" value="InterPro"/>
</dbReference>
<proteinExistence type="predicted"/>
<dbReference type="PANTHER" id="PTHR42742">
    <property type="entry name" value="TRANSCRIPTIONAL REPRESSOR MPRA"/>
    <property type="match status" value="1"/>
</dbReference>